<dbReference type="InterPro" id="IPR051416">
    <property type="entry name" value="phD-YefM_TA_antitoxins"/>
</dbReference>
<dbReference type="InterPro" id="IPR006442">
    <property type="entry name" value="Antitoxin_Phd/YefM"/>
</dbReference>
<proteinExistence type="inferred from homology"/>
<dbReference type="NCBIfam" id="TIGR01552">
    <property type="entry name" value="phd_fam"/>
    <property type="match status" value="1"/>
</dbReference>
<dbReference type="AlphaFoldDB" id="A0A934KHI3"/>
<evidence type="ECO:0000313" key="3">
    <source>
        <dbReference type="EMBL" id="MBJ7603647.1"/>
    </source>
</evidence>
<name>A0A934KHI3_9BACT</name>
<dbReference type="SUPFAM" id="SSF143120">
    <property type="entry name" value="YefM-like"/>
    <property type="match status" value="1"/>
</dbReference>
<reference evidence="3 4" key="1">
    <citation type="submission" date="2020-10" db="EMBL/GenBank/DDBJ databases">
        <title>Ca. Dormibacterota MAGs.</title>
        <authorList>
            <person name="Montgomery K."/>
        </authorList>
    </citation>
    <scope>NUCLEOTIDE SEQUENCE [LARGE SCALE GENOMIC DNA]</scope>
    <source>
        <strain evidence="3">SC8811_S16_3</strain>
    </source>
</reference>
<accession>A0A934KHI3</accession>
<comment type="caution">
    <text evidence="3">The sequence shown here is derived from an EMBL/GenBank/DDBJ whole genome shotgun (WGS) entry which is preliminary data.</text>
</comment>
<dbReference type="Pfam" id="PF02604">
    <property type="entry name" value="PhdYeFM_antitox"/>
    <property type="match status" value="1"/>
</dbReference>
<protein>
    <recommendedName>
        <fullName evidence="2">Antitoxin</fullName>
    </recommendedName>
</protein>
<dbReference type="PANTHER" id="PTHR35377:SF8">
    <property type="entry name" value="ANTITOXIN VAPB22"/>
    <property type="match status" value="1"/>
</dbReference>
<sequence length="92" mass="10207">MLRVGIRDLKNGLSQTLRQVQRGETVEVTDHGRPIARIVKAWPSRSQQLIAEGRLLVPQGAEDLLNLGPPPPLQPGEQLRSVTLAQLRADER</sequence>
<dbReference type="Proteomes" id="UP000620075">
    <property type="component" value="Unassembled WGS sequence"/>
</dbReference>
<evidence type="ECO:0000313" key="4">
    <source>
        <dbReference type="Proteomes" id="UP000620075"/>
    </source>
</evidence>
<evidence type="ECO:0000256" key="2">
    <source>
        <dbReference type="RuleBase" id="RU362080"/>
    </source>
</evidence>
<organism evidence="3 4">
    <name type="scientific">Candidatus Dormiibacter inghamiae</name>
    <dbReference type="NCBI Taxonomy" id="3127013"/>
    <lineage>
        <taxon>Bacteria</taxon>
        <taxon>Bacillati</taxon>
        <taxon>Candidatus Dormiibacterota</taxon>
        <taxon>Candidatus Dormibacteria</taxon>
        <taxon>Candidatus Dormibacterales</taxon>
        <taxon>Candidatus Dormibacteraceae</taxon>
        <taxon>Candidatus Dormiibacter</taxon>
    </lineage>
</organism>
<comment type="function">
    <text evidence="2">Antitoxin component of a type II toxin-antitoxin (TA) system.</text>
</comment>
<dbReference type="EMBL" id="JAEKNQ010000040">
    <property type="protein sequence ID" value="MBJ7603647.1"/>
    <property type="molecule type" value="Genomic_DNA"/>
</dbReference>
<comment type="similarity">
    <text evidence="1 2">Belongs to the phD/YefM antitoxin family.</text>
</comment>
<dbReference type="InterPro" id="IPR036165">
    <property type="entry name" value="YefM-like_sf"/>
</dbReference>
<dbReference type="Gene3D" id="3.40.1620.10">
    <property type="entry name" value="YefM-like domain"/>
    <property type="match status" value="1"/>
</dbReference>
<gene>
    <name evidence="3" type="ORF">JF888_10725</name>
</gene>
<dbReference type="PANTHER" id="PTHR35377">
    <property type="entry name" value="ANTITOXIN VAPB49-RELATED-RELATED"/>
    <property type="match status" value="1"/>
</dbReference>
<evidence type="ECO:0000256" key="1">
    <source>
        <dbReference type="ARBA" id="ARBA00009981"/>
    </source>
</evidence>